<evidence type="ECO:0000256" key="3">
    <source>
        <dbReference type="ARBA" id="ARBA00022741"/>
    </source>
</evidence>
<dbReference type="GO" id="GO:0005524">
    <property type="term" value="F:ATP binding"/>
    <property type="evidence" value="ECO:0007669"/>
    <property type="project" value="UniProtKB-KW"/>
</dbReference>
<dbReference type="OrthoDB" id="9815130at2"/>
<evidence type="ECO:0000313" key="7">
    <source>
        <dbReference type="Proteomes" id="UP000295757"/>
    </source>
</evidence>
<dbReference type="InterPro" id="IPR024909">
    <property type="entry name" value="Cys-tRNA/MSH_ligase"/>
</dbReference>
<dbReference type="GO" id="GO:0004817">
    <property type="term" value="F:cysteine-tRNA ligase activity"/>
    <property type="evidence" value="ECO:0007669"/>
    <property type="project" value="TreeGrafter"/>
</dbReference>
<dbReference type="InterPro" id="IPR014729">
    <property type="entry name" value="Rossmann-like_a/b/a_fold"/>
</dbReference>
<proteinExistence type="predicted"/>
<dbReference type="GO" id="GO:0006423">
    <property type="term" value="P:cysteinyl-tRNA aminoacylation"/>
    <property type="evidence" value="ECO:0007669"/>
    <property type="project" value="TreeGrafter"/>
</dbReference>
<comment type="caution">
    <text evidence="6">The sequence shown here is derived from an EMBL/GenBank/DDBJ whole genome shotgun (WGS) entry which is preliminary data.</text>
</comment>
<evidence type="ECO:0000259" key="5">
    <source>
        <dbReference type="Pfam" id="PF01406"/>
    </source>
</evidence>
<evidence type="ECO:0000256" key="2">
    <source>
        <dbReference type="ARBA" id="ARBA00022598"/>
    </source>
</evidence>
<dbReference type="PRINTS" id="PR00983">
    <property type="entry name" value="TRNASYNTHCYS"/>
</dbReference>
<dbReference type="Gene3D" id="3.40.50.620">
    <property type="entry name" value="HUPs"/>
    <property type="match status" value="1"/>
</dbReference>
<keyword evidence="2" id="KW-0436">Ligase</keyword>
<dbReference type="PANTHER" id="PTHR10890:SF3">
    <property type="entry name" value="CYSTEINE--TRNA LIGASE, CYTOPLASMIC"/>
    <property type="match status" value="1"/>
</dbReference>
<reference evidence="6 7" key="1">
    <citation type="submission" date="2019-03" db="EMBL/GenBank/DDBJ databases">
        <title>Genomic Encyclopedia of Archaeal and Bacterial Type Strains, Phase II (KMG-II): from individual species to whole genera.</title>
        <authorList>
            <person name="Goeker M."/>
        </authorList>
    </citation>
    <scope>NUCLEOTIDE SEQUENCE [LARGE SCALE GENOMIC DNA]</scope>
    <source>
        <strain evidence="6 7">ATCC 35214</strain>
    </source>
</reference>
<dbReference type="EMBL" id="SOCN01000001">
    <property type="protein sequence ID" value="TDV24123.1"/>
    <property type="molecule type" value="Genomic_DNA"/>
</dbReference>
<keyword evidence="3" id="KW-0547">Nucleotide-binding</keyword>
<dbReference type="SUPFAM" id="SSF52374">
    <property type="entry name" value="Nucleotidylyl transferase"/>
    <property type="match status" value="1"/>
</dbReference>
<organism evidence="6 7">
    <name type="scientific">Mycoplasmopsis mustelae</name>
    <dbReference type="NCBI Taxonomy" id="171289"/>
    <lineage>
        <taxon>Bacteria</taxon>
        <taxon>Bacillati</taxon>
        <taxon>Mycoplasmatota</taxon>
        <taxon>Mycoplasmoidales</taxon>
        <taxon>Metamycoplasmataceae</taxon>
        <taxon>Mycoplasmopsis</taxon>
    </lineage>
</organism>
<dbReference type="AlphaFoldDB" id="A0A4R7UE60"/>
<evidence type="ECO:0000256" key="1">
    <source>
        <dbReference type="ARBA" id="ARBA00011245"/>
    </source>
</evidence>
<keyword evidence="7" id="KW-1185">Reference proteome</keyword>
<keyword evidence="6" id="KW-0030">Aminoacyl-tRNA synthetase</keyword>
<gene>
    <name evidence="6" type="ORF">BCF59_0069</name>
</gene>
<dbReference type="PANTHER" id="PTHR10890">
    <property type="entry name" value="CYSTEINYL-TRNA SYNTHETASE"/>
    <property type="match status" value="1"/>
</dbReference>
<accession>A0A4R7UE60</accession>
<feature type="domain" description="tRNA synthetases class I catalytic" evidence="5">
    <location>
        <begin position="2"/>
        <end position="289"/>
    </location>
</feature>
<keyword evidence="4" id="KW-0067">ATP-binding</keyword>
<comment type="subunit">
    <text evidence="1">Monomer.</text>
</comment>
<dbReference type="RefSeq" id="WP_134110051.1">
    <property type="nucleotide sequence ID" value="NZ_SOCN01000001.1"/>
</dbReference>
<dbReference type="InterPro" id="IPR032678">
    <property type="entry name" value="tRNA-synt_1_cat_dom"/>
</dbReference>
<name>A0A4R7UE60_9BACT</name>
<evidence type="ECO:0000313" key="6">
    <source>
        <dbReference type="EMBL" id="TDV24123.1"/>
    </source>
</evidence>
<dbReference type="GO" id="GO:0005829">
    <property type="term" value="C:cytosol"/>
    <property type="evidence" value="ECO:0007669"/>
    <property type="project" value="TreeGrafter"/>
</dbReference>
<sequence>MLKVYVCGPTVYNDVHIGNLRPILTMDLILKAARNLKIDFFFVHNITDIDDKIIQQAIKNQWSEVEISKKYAQNYLELLKILKVDTISKLEYVTENLDVIENFILKLSKLGHTYQKNGNVYFNVLKNQNNYGIVSNQKISHMIFDEEKSEFKEFAADFVLWKDTNIGVKYPSVFGFGRPGWHTECAALIDKNFNGTEIDIHGGGMDLTFPHHENENIQYWAATNNNITKEWIRNGQINLKGQKMSKSLQNIILAKDFLNQYSGDHLKLIFLLNSLTSSINIDDNLLNNVDVLLARIKKIFFLKHLNNSSSDFDFKQHQQAMQFLYQRQFSHFNKFINDLIKNINLYKNCNDINLLCKIFKDLAFDVADFNYQSHLSTYHQWQSLLQEKNYEQADLLRAELLRLKLI</sequence>
<protein>
    <submittedName>
        <fullName evidence="6">Cysteinyl-tRNA synthetase</fullName>
    </submittedName>
</protein>
<dbReference type="Proteomes" id="UP000295757">
    <property type="component" value="Unassembled WGS sequence"/>
</dbReference>
<evidence type="ECO:0000256" key="4">
    <source>
        <dbReference type="ARBA" id="ARBA00022840"/>
    </source>
</evidence>
<dbReference type="Pfam" id="PF01406">
    <property type="entry name" value="tRNA-synt_1e"/>
    <property type="match status" value="1"/>
</dbReference>